<dbReference type="GO" id="GO:0008270">
    <property type="term" value="F:zinc ion binding"/>
    <property type="evidence" value="ECO:0007669"/>
    <property type="project" value="UniProtKB-KW"/>
</dbReference>
<dbReference type="InterPro" id="IPR006564">
    <property type="entry name" value="Znf_PMZ"/>
</dbReference>
<reference evidence="6" key="1">
    <citation type="journal article" date="2023" name="Plant J.">
        <title>Genome sequences and population genomics provide insights into the demographic history, inbreeding, and mutation load of two 'living fossil' tree species of Dipteronia.</title>
        <authorList>
            <person name="Feng Y."/>
            <person name="Comes H.P."/>
            <person name="Chen J."/>
            <person name="Zhu S."/>
            <person name="Lu R."/>
            <person name="Zhang X."/>
            <person name="Li P."/>
            <person name="Qiu J."/>
            <person name="Olsen K.M."/>
            <person name="Qiu Y."/>
        </authorList>
    </citation>
    <scope>NUCLEOTIDE SEQUENCE</scope>
    <source>
        <strain evidence="6">NBL</strain>
    </source>
</reference>
<name>A0AAE0A7M7_9ROSI</name>
<gene>
    <name evidence="6" type="ORF">Dsin_019255</name>
</gene>
<evidence type="ECO:0000313" key="7">
    <source>
        <dbReference type="Proteomes" id="UP001281410"/>
    </source>
</evidence>
<feature type="domain" description="SWIM-type" evidence="5">
    <location>
        <begin position="135"/>
        <end position="167"/>
    </location>
</feature>
<keyword evidence="7" id="KW-1185">Reference proteome</keyword>
<sequence length="176" mass="20757">MYPVAYVLVESECKDTWTWFLEQLAVDLGINNYFGVVWISDKQKGLIDAIGDLFPNSEHRFFCQPFLQQFQKPTQRVTTKTDIVRFTQCMLRMRSESEVAYQWFVEKVKQESYFYYPVYSGNYKYQITSHREDQFVVDIDKKTCACKKWQLIGIPCIHGMATLLSSNCDSIDFKDN</sequence>
<evidence type="ECO:0000259" key="5">
    <source>
        <dbReference type="PROSITE" id="PS50966"/>
    </source>
</evidence>
<comment type="caution">
    <text evidence="6">The sequence shown here is derived from an EMBL/GenBank/DDBJ whole genome shotgun (WGS) entry which is preliminary data.</text>
</comment>
<proteinExistence type="predicted"/>
<dbReference type="InterPro" id="IPR018289">
    <property type="entry name" value="MULE_transposase_dom"/>
</dbReference>
<dbReference type="PANTHER" id="PTHR31973">
    <property type="entry name" value="POLYPROTEIN, PUTATIVE-RELATED"/>
    <property type="match status" value="1"/>
</dbReference>
<evidence type="ECO:0000256" key="1">
    <source>
        <dbReference type="ARBA" id="ARBA00022723"/>
    </source>
</evidence>
<keyword evidence="1" id="KW-0479">Metal-binding</keyword>
<keyword evidence="2 4" id="KW-0863">Zinc-finger</keyword>
<keyword evidence="3" id="KW-0862">Zinc</keyword>
<dbReference type="SMART" id="SM00575">
    <property type="entry name" value="ZnF_PMZ"/>
    <property type="match status" value="1"/>
</dbReference>
<dbReference type="EMBL" id="JANJYJ010000006">
    <property type="protein sequence ID" value="KAK3205209.1"/>
    <property type="molecule type" value="Genomic_DNA"/>
</dbReference>
<evidence type="ECO:0000256" key="4">
    <source>
        <dbReference type="PROSITE-ProRule" id="PRU00325"/>
    </source>
</evidence>
<evidence type="ECO:0000256" key="3">
    <source>
        <dbReference type="ARBA" id="ARBA00022833"/>
    </source>
</evidence>
<dbReference type="PROSITE" id="PS50966">
    <property type="entry name" value="ZF_SWIM"/>
    <property type="match status" value="1"/>
</dbReference>
<dbReference type="Proteomes" id="UP001281410">
    <property type="component" value="Unassembled WGS sequence"/>
</dbReference>
<evidence type="ECO:0000256" key="2">
    <source>
        <dbReference type="ARBA" id="ARBA00022771"/>
    </source>
</evidence>
<dbReference type="Pfam" id="PF04434">
    <property type="entry name" value="SWIM"/>
    <property type="match status" value="1"/>
</dbReference>
<protein>
    <recommendedName>
        <fullName evidence="5">SWIM-type domain-containing protein</fullName>
    </recommendedName>
</protein>
<dbReference type="AlphaFoldDB" id="A0AAE0A7M7"/>
<accession>A0AAE0A7M7</accession>
<dbReference type="InterPro" id="IPR007527">
    <property type="entry name" value="Znf_SWIM"/>
</dbReference>
<organism evidence="6 7">
    <name type="scientific">Dipteronia sinensis</name>
    <dbReference type="NCBI Taxonomy" id="43782"/>
    <lineage>
        <taxon>Eukaryota</taxon>
        <taxon>Viridiplantae</taxon>
        <taxon>Streptophyta</taxon>
        <taxon>Embryophyta</taxon>
        <taxon>Tracheophyta</taxon>
        <taxon>Spermatophyta</taxon>
        <taxon>Magnoliopsida</taxon>
        <taxon>eudicotyledons</taxon>
        <taxon>Gunneridae</taxon>
        <taxon>Pentapetalae</taxon>
        <taxon>rosids</taxon>
        <taxon>malvids</taxon>
        <taxon>Sapindales</taxon>
        <taxon>Sapindaceae</taxon>
        <taxon>Hippocastanoideae</taxon>
        <taxon>Acereae</taxon>
        <taxon>Dipteronia</taxon>
    </lineage>
</organism>
<evidence type="ECO:0000313" key="6">
    <source>
        <dbReference type="EMBL" id="KAK3205209.1"/>
    </source>
</evidence>
<dbReference type="Pfam" id="PF10551">
    <property type="entry name" value="MULE"/>
    <property type="match status" value="1"/>
</dbReference>
<dbReference type="PANTHER" id="PTHR31973:SF199">
    <property type="entry name" value="SWIM-TYPE DOMAIN-CONTAINING PROTEIN"/>
    <property type="match status" value="1"/>
</dbReference>